<organism evidence="3 4">
    <name type="scientific">Ancylobacter polymorphus</name>
    <dbReference type="NCBI Taxonomy" id="223390"/>
    <lineage>
        <taxon>Bacteria</taxon>
        <taxon>Pseudomonadati</taxon>
        <taxon>Pseudomonadota</taxon>
        <taxon>Alphaproteobacteria</taxon>
        <taxon>Hyphomicrobiales</taxon>
        <taxon>Xanthobacteraceae</taxon>
        <taxon>Ancylobacter</taxon>
    </lineage>
</organism>
<proteinExistence type="predicted"/>
<feature type="region of interest" description="Disordered" evidence="1">
    <location>
        <begin position="1522"/>
        <end position="1560"/>
    </location>
</feature>
<feature type="region of interest" description="Disordered" evidence="1">
    <location>
        <begin position="791"/>
        <end position="814"/>
    </location>
</feature>
<feature type="domain" description="DUF6603" evidence="2">
    <location>
        <begin position="853"/>
        <end position="1314"/>
    </location>
</feature>
<dbReference type="RefSeq" id="WP_307019714.1">
    <property type="nucleotide sequence ID" value="NZ_JAUSUI010000004.1"/>
</dbReference>
<evidence type="ECO:0000313" key="4">
    <source>
        <dbReference type="Proteomes" id="UP001224682"/>
    </source>
</evidence>
<keyword evidence="4" id="KW-1185">Reference proteome</keyword>
<feature type="compositionally biased region" description="Basic and acidic residues" evidence="1">
    <location>
        <begin position="793"/>
        <end position="814"/>
    </location>
</feature>
<reference evidence="3 4" key="1">
    <citation type="submission" date="2023-07" db="EMBL/GenBank/DDBJ databases">
        <title>Genomic Encyclopedia of Type Strains, Phase IV (KMG-IV): sequencing the most valuable type-strain genomes for metagenomic binning, comparative biology and taxonomic classification.</title>
        <authorList>
            <person name="Goeker M."/>
        </authorList>
    </citation>
    <scope>NUCLEOTIDE SEQUENCE [LARGE SCALE GENOMIC DNA]</scope>
    <source>
        <strain evidence="3 4">DSM 2457</strain>
    </source>
</reference>
<protein>
    <recommendedName>
        <fullName evidence="2">DUF6603 domain-containing protein</fullName>
    </recommendedName>
</protein>
<sequence>MTCSAKGEAMAGGNEGVKADNVIPLSKIDPDRFEALGLTDHGCAQLDLWLAALGESGGAVSALQFELPVYAEGGSRTTATRVVVASRETREVWRPGDAYAALKPAQLAIDKALGLRAARLSYCSFDFAVPAAGTASADDIALITSTARALLPDWPHQLAPLRAGMNFTGEATLLPEVDAALRERFGLDGSVRVAGSVGRLPQAGQQAQGYRIEASTALNVPPLELLGGRLSVALQRARVAAEGAGSGAGGDAPFSLRLFGALSLDQQRLAASIELNLASRELNLIADAPELLKAGALVRSLAPELDAALSDALGTVDKVVPWLRRLDMTAPLDGFDGAKLELWLTYAEPFVLFDLIRVTPSLFAAGTYGGGAFAFEAEITGIGTIGSGAQAMRFETSLSLPEGIFRAALAEGSPLVLPAEIDAKLDKVAGRENLHLIDLALSAHTRDGAYFFSIITLGFLDIPIGGGLLSIGDVRFEVGKRRGEGYRAQLEATLVIGDVEAGVAIDIDKDVKGTVTVPVLPIGAIAADLLQIEAPGELAAVEISAFELNLTLSKSTSFDFKAESEEFTIGGLALKLTRLDVRYAGTLTLNGEGRVRFDASDVKLALAYLDGSWNFTFGGDTRFDLGRALAPLARDIGFEPPFAEGSVTVTRVAGALRLGAEGPRFAVNFEFKINGGDFRLTLVAGRAAGGKAGWEYSLKLGPAQIDFRCLPVVGGAIGAAADAFAKSGGRKAVGVDALRVGVLSTLEKKALTDMFEGLSQTDFPPPEAPTGKLMLTGTLQLLDYEKSILYPQPKDRTPAKDAKDSKGAKGGAKAEVEILPPIPAKVDAATKAGGSPAAPPDDKPADDMHWLPVQRDCGPLHLAKLGLGLRPAGGSYEVSTALAGKIGLAGVQLELMDAGISLRLNELSAPRGRLKGMSLSFRRGAVSVEGGFLQMSETVYGGQLSVQLPKVSIGVVGVYGAYKLPDSAGSSTSLFIYGTASLAAGIKLGAITLTGLALGFGLNRRVIIPAIGEVAAFPLVALAMQENAGGAKPSALEMLNTLERHLPFTEGQIFAALGLRFTIAETIEAFALAIGQFGRDVEFSLLGLARFEKSVGDQKFCRVELAIKMTLRPEEGVFLLQAELTANSWVLDPSCRLTGGFALGVWFGGARKGDFVLTLGGYHRDFTPPAHYPVVPRLGLNWAVTNELTLKGELYCALTPSHLMAGGRFEASFIHSRIKAWFIAAVDFLIRWAPLQYSLEAGISIRVEADLWLFSINLSLDVHLSLWGPPFGGKVRVRLSVLSFEIAFGGGRATAEIRGWAQFGALFLDKASPHWDALPTPGRSVEAPAICGVALAGGRLSQPDDRPPGGPWMVRGDELVLSVTSVLPATAIVVGTVKGAVPPKEQSGRNLALAVPLALATVAGRHGAESATFGIVPLAVTRAESALTIAIVRDLAGDGTAGVDLAGWQAEPERQGMPAALWDRQPPGDAPAARMTGAYLTGLARFAPPEGRRQGEGTRVEIARYRESDRIFREAAASEPAIRAAAGGGEANVPVRDPAPERGPRHFRAPPMHRSWQQGA</sequence>
<comment type="caution">
    <text evidence="3">The sequence shown here is derived from an EMBL/GenBank/DDBJ whole genome shotgun (WGS) entry which is preliminary data.</text>
</comment>
<evidence type="ECO:0000256" key="1">
    <source>
        <dbReference type="SAM" id="MobiDB-lite"/>
    </source>
</evidence>
<dbReference type="EMBL" id="JAUSUI010000004">
    <property type="protein sequence ID" value="MDQ0302984.1"/>
    <property type="molecule type" value="Genomic_DNA"/>
</dbReference>
<dbReference type="Pfam" id="PF20248">
    <property type="entry name" value="DUF6603"/>
    <property type="match status" value="1"/>
</dbReference>
<gene>
    <name evidence="3" type="ORF">J2S75_002014</name>
</gene>
<evidence type="ECO:0000313" key="3">
    <source>
        <dbReference type="EMBL" id="MDQ0302984.1"/>
    </source>
</evidence>
<dbReference type="Proteomes" id="UP001224682">
    <property type="component" value="Unassembled WGS sequence"/>
</dbReference>
<dbReference type="InterPro" id="IPR046538">
    <property type="entry name" value="DUF6603"/>
</dbReference>
<name>A0ABU0BAW6_9HYPH</name>
<evidence type="ECO:0000259" key="2">
    <source>
        <dbReference type="Pfam" id="PF20248"/>
    </source>
</evidence>
<accession>A0ABU0BAW6</accession>